<dbReference type="CDD" id="cd00075">
    <property type="entry name" value="HATPase"/>
    <property type="match status" value="1"/>
</dbReference>
<dbReference type="Pfam" id="PF02518">
    <property type="entry name" value="HATPase_c"/>
    <property type="match status" value="1"/>
</dbReference>
<dbReference type="InterPro" id="IPR003661">
    <property type="entry name" value="HisK_dim/P_dom"/>
</dbReference>
<keyword evidence="6 12" id="KW-0418">Kinase</keyword>
<dbReference type="Proteomes" id="UP001549099">
    <property type="component" value="Unassembled WGS sequence"/>
</dbReference>
<evidence type="ECO:0000256" key="5">
    <source>
        <dbReference type="ARBA" id="ARBA00022741"/>
    </source>
</evidence>
<gene>
    <name evidence="12" type="ORF">ABID49_000457</name>
</gene>
<evidence type="ECO:0000259" key="9">
    <source>
        <dbReference type="PROSITE" id="PS50109"/>
    </source>
</evidence>
<dbReference type="InterPro" id="IPR013655">
    <property type="entry name" value="PAS_fold_3"/>
</dbReference>
<evidence type="ECO:0000256" key="2">
    <source>
        <dbReference type="ARBA" id="ARBA00012438"/>
    </source>
</evidence>
<dbReference type="Pfam" id="PF13426">
    <property type="entry name" value="PAS_9"/>
    <property type="match status" value="1"/>
</dbReference>
<dbReference type="InterPro" id="IPR036890">
    <property type="entry name" value="HATPase_C_sf"/>
</dbReference>
<dbReference type="SMART" id="SM00091">
    <property type="entry name" value="PAS"/>
    <property type="match status" value="2"/>
</dbReference>
<dbReference type="InterPro" id="IPR005467">
    <property type="entry name" value="His_kinase_dom"/>
</dbReference>
<dbReference type="NCBIfam" id="TIGR00229">
    <property type="entry name" value="sensory_box"/>
    <property type="match status" value="2"/>
</dbReference>
<dbReference type="GO" id="GO:0004673">
    <property type="term" value="F:protein histidine kinase activity"/>
    <property type="evidence" value="ECO:0007669"/>
    <property type="project" value="UniProtKB-EC"/>
</dbReference>
<evidence type="ECO:0000256" key="6">
    <source>
        <dbReference type="ARBA" id="ARBA00022777"/>
    </source>
</evidence>
<dbReference type="SUPFAM" id="SSF47384">
    <property type="entry name" value="Homodimeric domain of signal transducing histidine kinase"/>
    <property type="match status" value="1"/>
</dbReference>
<dbReference type="Pfam" id="PF08447">
    <property type="entry name" value="PAS_3"/>
    <property type="match status" value="1"/>
</dbReference>
<proteinExistence type="predicted"/>
<dbReference type="SUPFAM" id="SSF55785">
    <property type="entry name" value="PYP-like sensor domain (PAS domain)"/>
    <property type="match status" value="2"/>
</dbReference>
<dbReference type="CDD" id="cd00130">
    <property type="entry name" value="PAS"/>
    <property type="match status" value="2"/>
</dbReference>
<dbReference type="Gene3D" id="1.10.287.130">
    <property type="match status" value="1"/>
</dbReference>
<keyword evidence="8" id="KW-0902">Two-component regulatory system</keyword>
<dbReference type="InterPro" id="IPR004358">
    <property type="entry name" value="Sig_transdc_His_kin-like_C"/>
</dbReference>
<evidence type="ECO:0000259" key="11">
    <source>
        <dbReference type="PROSITE" id="PS50113"/>
    </source>
</evidence>
<dbReference type="SMART" id="SM00086">
    <property type="entry name" value="PAC"/>
    <property type="match status" value="2"/>
</dbReference>
<feature type="domain" description="PAS" evidence="10">
    <location>
        <begin position="147"/>
        <end position="171"/>
    </location>
</feature>
<dbReference type="RefSeq" id="WP_354194907.1">
    <property type="nucleotide sequence ID" value="NZ_JBEPLW010000002.1"/>
</dbReference>
<keyword evidence="4 12" id="KW-0808">Transferase</keyword>
<evidence type="ECO:0000256" key="4">
    <source>
        <dbReference type="ARBA" id="ARBA00022679"/>
    </source>
</evidence>
<dbReference type="EC" id="2.7.13.3" evidence="2"/>
<dbReference type="EMBL" id="JBEPLW010000002">
    <property type="protein sequence ID" value="MET3574575.1"/>
    <property type="molecule type" value="Genomic_DNA"/>
</dbReference>
<dbReference type="Pfam" id="PF00512">
    <property type="entry name" value="HisKA"/>
    <property type="match status" value="1"/>
</dbReference>
<protein>
    <recommendedName>
        <fullName evidence="2">histidine kinase</fullName>
        <ecNumber evidence="2">2.7.13.3</ecNumber>
    </recommendedName>
</protein>
<dbReference type="InterPro" id="IPR000700">
    <property type="entry name" value="PAS-assoc_C"/>
</dbReference>
<evidence type="ECO:0000256" key="1">
    <source>
        <dbReference type="ARBA" id="ARBA00000085"/>
    </source>
</evidence>
<dbReference type="CDD" id="cd00082">
    <property type="entry name" value="HisKA"/>
    <property type="match status" value="1"/>
</dbReference>
<dbReference type="InterPro" id="IPR035965">
    <property type="entry name" value="PAS-like_dom_sf"/>
</dbReference>
<reference evidence="12 13" key="1">
    <citation type="submission" date="2024-06" db="EMBL/GenBank/DDBJ databases">
        <title>Genomic Encyclopedia of Type Strains, Phase IV (KMG-IV): sequencing the most valuable type-strain genomes for metagenomic binning, comparative biology and taxonomic classification.</title>
        <authorList>
            <person name="Goeker M."/>
        </authorList>
    </citation>
    <scope>NUCLEOTIDE SEQUENCE [LARGE SCALE GENOMIC DNA]</scope>
    <source>
        <strain evidence="12 13">DSM 26128</strain>
    </source>
</reference>
<feature type="domain" description="PAC" evidence="11">
    <location>
        <begin position="198"/>
        <end position="252"/>
    </location>
</feature>
<dbReference type="PANTHER" id="PTHR43065">
    <property type="entry name" value="SENSOR HISTIDINE KINASE"/>
    <property type="match status" value="1"/>
</dbReference>
<keyword evidence="7" id="KW-0067">ATP-binding</keyword>
<keyword evidence="13" id="KW-1185">Reference proteome</keyword>
<comment type="caution">
    <text evidence="12">The sequence shown here is derived from an EMBL/GenBank/DDBJ whole genome shotgun (WGS) entry which is preliminary data.</text>
</comment>
<keyword evidence="3" id="KW-0597">Phosphoprotein</keyword>
<evidence type="ECO:0000313" key="13">
    <source>
        <dbReference type="Proteomes" id="UP001549099"/>
    </source>
</evidence>
<keyword evidence="5" id="KW-0547">Nucleotide-binding</keyword>
<evidence type="ECO:0000256" key="7">
    <source>
        <dbReference type="ARBA" id="ARBA00022840"/>
    </source>
</evidence>
<dbReference type="SMART" id="SM00387">
    <property type="entry name" value="HATPase_c"/>
    <property type="match status" value="1"/>
</dbReference>
<dbReference type="InterPro" id="IPR000014">
    <property type="entry name" value="PAS"/>
</dbReference>
<organism evidence="12 13">
    <name type="scientific">Bhargavaea ullalensis</name>
    <dbReference type="NCBI Taxonomy" id="1265685"/>
    <lineage>
        <taxon>Bacteria</taxon>
        <taxon>Bacillati</taxon>
        <taxon>Bacillota</taxon>
        <taxon>Bacilli</taxon>
        <taxon>Bacillales</taxon>
        <taxon>Caryophanaceae</taxon>
        <taxon>Bhargavaea</taxon>
    </lineage>
</organism>
<dbReference type="InterPro" id="IPR036097">
    <property type="entry name" value="HisK_dim/P_sf"/>
</dbReference>
<comment type="catalytic activity">
    <reaction evidence="1">
        <text>ATP + protein L-histidine = ADP + protein N-phospho-L-histidine.</text>
        <dbReference type="EC" id="2.7.13.3"/>
    </reaction>
</comment>
<evidence type="ECO:0000313" key="12">
    <source>
        <dbReference type="EMBL" id="MET3574575.1"/>
    </source>
</evidence>
<feature type="domain" description="PAC" evidence="11">
    <location>
        <begin position="332"/>
        <end position="384"/>
    </location>
</feature>
<evidence type="ECO:0000256" key="8">
    <source>
        <dbReference type="ARBA" id="ARBA00023012"/>
    </source>
</evidence>
<dbReference type="Gene3D" id="3.30.450.20">
    <property type="entry name" value="PAS domain"/>
    <property type="match status" value="2"/>
</dbReference>
<feature type="domain" description="PAS" evidence="10">
    <location>
        <begin position="281"/>
        <end position="325"/>
    </location>
</feature>
<dbReference type="SUPFAM" id="SSF55874">
    <property type="entry name" value="ATPase domain of HSP90 chaperone/DNA topoisomerase II/histidine kinase"/>
    <property type="match status" value="1"/>
</dbReference>
<sequence>MKKLPEQLQSCLQKGTDGLQYFMIDINKDRYWFVMPDGELYTESTTGLKGMSLDEFMHRDDLPLVRKRLVEAAAGKPFSPFTFRMVEKGWDPYYVRELVCMKDGKFLVGLHPITLNPRGIAAQEKLSVWSSPFFELMEEAAILTLTDGTVINVNNSFVELFGWSAAELLGKPVPIVPEELNHEFKVGRMRLISGERIYRVDSVRLRKDGSRLPVHIQAYPVYDEEGRVSAFFVLFISRDALMSSRSLIHLQERIIRDRDQLILDIMNNVDLGIAQYDCIHGNFIYLNPAMGKLFGLPLNDIYADPRSLCRNMLPEDHEAVKSFLRGLKNVSSEIEFRILDAEEEIKWVRTKFIRAEDDGGETVRLIGFTQDITELKRSEQLTQKWEKLGVVGRLAAGIAHEVRNPLTSVKGFIQLMGEGSDSPFTEVILDELGRIELIMDEFLMLAKPHQETEMIDHDLNDVLYEVTRLLQAEAHMYGCKIRFRRTKKAAIVPCEAKQIKQVVINIVKNAIEAMPDGGIIRVSLTSDEDTATIRIKDEGVGIPADRIHRLGEPFYSNKEKGTGLGLMTSYKIIENHGGTIRFSSTEGEGTTVSIELPVLSAKL</sequence>
<dbReference type="PROSITE" id="PS50112">
    <property type="entry name" value="PAS"/>
    <property type="match status" value="2"/>
</dbReference>
<evidence type="ECO:0000259" key="10">
    <source>
        <dbReference type="PROSITE" id="PS50112"/>
    </source>
</evidence>
<feature type="domain" description="Histidine kinase" evidence="9">
    <location>
        <begin position="397"/>
        <end position="600"/>
    </location>
</feature>
<dbReference type="PRINTS" id="PR00344">
    <property type="entry name" value="BCTRLSENSOR"/>
</dbReference>
<evidence type="ECO:0000256" key="3">
    <source>
        <dbReference type="ARBA" id="ARBA00022553"/>
    </source>
</evidence>
<name>A0ABV2G8F9_9BACL</name>
<dbReference type="InterPro" id="IPR003594">
    <property type="entry name" value="HATPase_dom"/>
</dbReference>
<dbReference type="PROSITE" id="PS50113">
    <property type="entry name" value="PAC"/>
    <property type="match status" value="2"/>
</dbReference>
<dbReference type="Gene3D" id="3.30.565.10">
    <property type="entry name" value="Histidine kinase-like ATPase, C-terminal domain"/>
    <property type="match status" value="1"/>
</dbReference>
<dbReference type="SMART" id="SM00388">
    <property type="entry name" value="HisKA"/>
    <property type="match status" value="1"/>
</dbReference>
<dbReference type="PANTHER" id="PTHR43065:SF34">
    <property type="entry name" value="SPORULATION KINASE A"/>
    <property type="match status" value="1"/>
</dbReference>
<dbReference type="PROSITE" id="PS50109">
    <property type="entry name" value="HIS_KIN"/>
    <property type="match status" value="1"/>
</dbReference>
<accession>A0ABV2G8F9</accession>
<dbReference type="InterPro" id="IPR001610">
    <property type="entry name" value="PAC"/>
</dbReference>